<evidence type="ECO:0000313" key="2">
    <source>
        <dbReference type="Proteomes" id="UP000178176"/>
    </source>
</evidence>
<sequence length="79" mass="8216">MTPGIKDKETAMGVAESAIQQTLALGEAGAPVGSILGEQVEGFILMYGPEMAMVRLGKLIPEMSIAGKVAELNEVIGQK</sequence>
<organism evidence="1 2">
    <name type="scientific">Candidatus Amesbacteria bacterium RIFCSPHIGHO2_01_FULL_48_32b</name>
    <dbReference type="NCBI Taxonomy" id="1797253"/>
    <lineage>
        <taxon>Bacteria</taxon>
        <taxon>Candidatus Amesiibacteriota</taxon>
    </lineage>
</organism>
<reference evidence="1 2" key="1">
    <citation type="journal article" date="2016" name="Nat. Commun.">
        <title>Thousands of microbial genomes shed light on interconnected biogeochemical processes in an aquifer system.</title>
        <authorList>
            <person name="Anantharaman K."/>
            <person name="Brown C.T."/>
            <person name="Hug L.A."/>
            <person name="Sharon I."/>
            <person name="Castelle C.J."/>
            <person name="Probst A.J."/>
            <person name="Thomas B.C."/>
            <person name="Singh A."/>
            <person name="Wilkins M.J."/>
            <person name="Karaoz U."/>
            <person name="Brodie E.L."/>
            <person name="Williams K.H."/>
            <person name="Hubbard S.S."/>
            <person name="Banfield J.F."/>
        </authorList>
    </citation>
    <scope>NUCLEOTIDE SEQUENCE [LARGE SCALE GENOMIC DNA]</scope>
</reference>
<protein>
    <submittedName>
        <fullName evidence="1">Uncharacterized protein</fullName>
    </submittedName>
</protein>
<gene>
    <name evidence="1" type="ORF">A2876_04355</name>
</gene>
<proteinExistence type="predicted"/>
<accession>A0A1F4YE20</accession>
<name>A0A1F4YE20_9BACT</name>
<evidence type="ECO:0000313" key="1">
    <source>
        <dbReference type="EMBL" id="OGC92229.1"/>
    </source>
</evidence>
<comment type="caution">
    <text evidence="1">The sequence shown here is derived from an EMBL/GenBank/DDBJ whole genome shotgun (WGS) entry which is preliminary data.</text>
</comment>
<dbReference type="Proteomes" id="UP000178176">
    <property type="component" value="Unassembled WGS sequence"/>
</dbReference>
<dbReference type="AlphaFoldDB" id="A0A1F4YE20"/>
<dbReference type="EMBL" id="MEXH01000020">
    <property type="protein sequence ID" value="OGC92229.1"/>
    <property type="molecule type" value="Genomic_DNA"/>
</dbReference>